<dbReference type="RefSeq" id="WP_075043682.1">
    <property type="nucleotide sequence ID" value="NZ_CP018743.1"/>
</dbReference>
<name>A0A1L5PJ27_PSEPU</name>
<protein>
    <submittedName>
        <fullName evidence="1">Uncharacterized protein</fullName>
    </submittedName>
</protein>
<evidence type="ECO:0000313" key="1">
    <source>
        <dbReference type="EMBL" id="APO80030.1"/>
    </source>
</evidence>
<dbReference type="AlphaFoldDB" id="A0A1L5PJ27"/>
<gene>
    <name evidence="1" type="ORF">BL240_00360</name>
</gene>
<reference evidence="1 2" key="1">
    <citation type="submission" date="2016-12" db="EMBL/GenBank/DDBJ databases">
        <title>Draft Genome Sequence of Mercury Resistant Pseudomonas DRA525.</title>
        <authorList>
            <person name="Drace K.M."/>
        </authorList>
    </citation>
    <scope>NUCLEOTIDE SEQUENCE [LARGE SCALE GENOMIC DNA]</scope>
    <source>
        <strain evidence="1 2">DRA525</strain>
    </source>
</reference>
<organism evidence="1 2">
    <name type="scientific">Pseudomonas putida</name>
    <name type="common">Arthrobacter siderocapsulatus</name>
    <dbReference type="NCBI Taxonomy" id="303"/>
    <lineage>
        <taxon>Bacteria</taxon>
        <taxon>Pseudomonadati</taxon>
        <taxon>Pseudomonadota</taxon>
        <taxon>Gammaproteobacteria</taxon>
        <taxon>Pseudomonadales</taxon>
        <taxon>Pseudomonadaceae</taxon>
        <taxon>Pseudomonas</taxon>
    </lineage>
</organism>
<sequence length="215" mass="24066">MKGQDIGLLLKLVCLQRHESHGKAVEAWPHDWKDWEEESDDQITRYQGQPDFFEESPPHLSSYTARALELQTGISKTQINISLKHCTQIGLVKADRKLGVPRANTKALFEFVVYGLKYVFPARAGELTRGIATGFAAPVLDKSLISAGEHVPVWSYARGNTMGMKIEPLFKTAADAARRDPEMYALLALVDAIRLGQPRERNLAAELLQDRLELP</sequence>
<dbReference type="Proteomes" id="UP000185146">
    <property type="component" value="Chromosome"/>
</dbReference>
<accession>A0A1L5PJ27</accession>
<dbReference type="EMBL" id="CP018743">
    <property type="protein sequence ID" value="APO80030.1"/>
    <property type="molecule type" value="Genomic_DNA"/>
</dbReference>
<evidence type="ECO:0000313" key="2">
    <source>
        <dbReference type="Proteomes" id="UP000185146"/>
    </source>
</evidence>
<proteinExistence type="predicted"/>